<evidence type="ECO:0000256" key="1">
    <source>
        <dbReference type="ARBA" id="ARBA00005964"/>
    </source>
</evidence>
<dbReference type="Pfam" id="PF00135">
    <property type="entry name" value="COesterase"/>
    <property type="match status" value="1"/>
</dbReference>
<dbReference type="Proteomes" id="UP001501509">
    <property type="component" value="Unassembled WGS sequence"/>
</dbReference>
<dbReference type="RefSeq" id="WP_344540498.1">
    <property type="nucleotide sequence ID" value="NZ_BAAATD010000003.1"/>
</dbReference>
<proteinExistence type="inferred from homology"/>
<evidence type="ECO:0000256" key="4">
    <source>
        <dbReference type="SAM" id="MobiDB-lite"/>
    </source>
</evidence>
<dbReference type="InterPro" id="IPR019826">
    <property type="entry name" value="Carboxylesterase_B_AS"/>
</dbReference>
<sequence>MTPAEDVVVRTTLGRLRGTKESGLTMFRGVPYAAPPVGELRWRDAAPHPGWTGTRDAKEHGPIAPQRSDLPHYAVFGSTGGDFESMDEDCLTLTIATPEADARRRPVLVWIHGGGNVSGAGSWDWYDGRSFCRDGDLVFVSINYRLGPLGYLYMGEEDGTAHGNFWLSDMLAALRWVRDNIAAFGGDPDTVTVAGESGGAASIAWMMGVAEARGLFRRAILQSAPLGVGAIPPAEAAVLTERYLHALGASTAAEARRLPWERLLEPVKVLTETLMPPFSAVLDHPIQRPRGEALTGDIDVLIGWTREEHGFFLAPDPQMRAIDEEQVIAALRLQFGEAAPEAYAEYARMRPGARPVQVLIDACDDECFRIDAMRFADANADRGGGTYAYQLDWASPAFEGLLGAAHCMDVPFAFDNFHAWRDSALLQGNETHQRGALAKSMHRAWIDFTRTGDPGHQGLPDWAPYTTARRTVMRLDAICEPMDDPGAHRRRLWERLGGRSHRAELLWRDAVTVG</sequence>
<comment type="similarity">
    <text evidence="1 3">Belongs to the type-B carboxylesterase/lipase family.</text>
</comment>
<dbReference type="PANTHER" id="PTHR43142:SF1">
    <property type="entry name" value="CARBOXYLIC ESTER HYDROLASE"/>
    <property type="match status" value="1"/>
</dbReference>
<keyword evidence="7" id="KW-1185">Reference proteome</keyword>
<evidence type="ECO:0000256" key="2">
    <source>
        <dbReference type="ARBA" id="ARBA00022801"/>
    </source>
</evidence>
<feature type="region of interest" description="Disordered" evidence="4">
    <location>
        <begin position="47"/>
        <end position="70"/>
    </location>
</feature>
<organism evidence="6 7">
    <name type="scientific">Actinomadura fulvescens</name>
    <dbReference type="NCBI Taxonomy" id="46160"/>
    <lineage>
        <taxon>Bacteria</taxon>
        <taxon>Bacillati</taxon>
        <taxon>Actinomycetota</taxon>
        <taxon>Actinomycetes</taxon>
        <taxon>Streptosporangiales</taxon>
        <taxon>Thermomonosporaceae</taxon>
        <taxon>Actinomadura</taxon>
    </lineage>
</organism>
<dbReference type="SUPFAM" id="SSF53474">
    <property type="entry name" value="alpha/beta-Hydrolases"/>
    <property type="match status" value="1"/>
</dbReference>
<dbReference type="InterPro" id="IPR002018">
    <property type="entry name" value="CarbesteraseB"/>
</dbReference>
<name>A0ABN3PLL4_9ACTN</name>
<gene>
    <name evidence="6" type="ORF">GCM10010411_24200</name>
</gene>
<feature type="domain" description="Carboxylesterase type B" evidence="5">
    <location>
        <begin position="6"/>
        <end position="477"/>
    </location>
</feature>
<accession>A0ABN3PLL4</accession>
<dbReference type="Gene3D" id="3.40.50.1820">
    <property type="entry name" value="alpha/beta hydrolase"/>
    <property type="match status" value="1"/>
</dbReference>
<protein>
    <recommendedName>
        <fullName evidence="3">Carboxylic ester hydrolase</fullName>
        <ecNumber evidence="3">3.1.1.-</ecNumber>
    </recommendedName>
</protein>
<evidence type="ECO:0000259" key="5">
    <source>
        <dbReference type="Pfam" id="PF00135"/>
    </source>
</evidence>
<dbReference type="EMBL" id="BAAATD010000003">
    <property type="protein sequence ID" value="GAA2590454.1"/>
    <property type="molecule type" value="Genomic_DNA"/>
</dbReference>
<comment type="caution">
    <text evidence="6">The sequence shown here is derived from an EMBL/GenBank/DDBJ whole genome shotgun (WGS) entry which is preliminary data.</text>
</comment>
<dbReference type="EC" id="3.1.1.-" evidence="3"/>
<dbReference type="PANTHER" id="PTHR43142">
    <property type="entry name" value="CARBOXYLIC ESTER HYDROLASE"/>
    <property type="match status" value="1"/>
</dbReference>
<dbReference type="PROSITE" id="PS00122">
    <property type="entry name" value="CARBOXYLESTERASE_B_1"/>
    <property type="match status" value="1"/>
</dbReference>
<evidence type="ECO:0000313" key="7">
    <source>
        <dbReference type="Proteomes" id="UP001501509"/>
    </source>
</evidence>
<evidence type="ECO:0000313" key="6">
    <source>
        <dbReference type="EMBL" id="GAA2590454.1"/>
    </source>
</evidence>
<keyword evidence="2 3" id="KW-0378">Hydrolase</keyword>
<reference evidence="6 7" key="1">
    <citation type="journal article" date="2019" name="Int. J. Syst. Evol. Microbiol.">
        <title>The Global Catalogue of Microorganisms (GCM) 10K type strain sequencing project: providing services to taxonomists for standard genome sequencing and annotation.</title>
        <authorList>
            <consortium name="The Broad Institute Genomics Platform"/>
            <consortium name="The Broad Institute Genome Sequencing Center for Infectious Disease"/>
            <person name="Wu L."/>
            <person name="Ma J."/>
        </authorList>
    </citation>
    <scope>NUCLEOTIDE SEQUENCE [LARGE SCALE GENOMIC DNA]</scope>
    <source>
        <strain evidence="6 7">JCM 6833</strain>
    </source>
</reference>
<evidence type="ECO:0000256" key="3">
    <source>
        <dbReference type="RuleBase" id="RU361235"/>
    </source>
</evidence>
<dbReference type="InterPro" id="IPR029058">
    <property type="entry name" value="AB_hydrolase_fold"/>
</dbReference>